<dbReference type="PANTHER" id="PTHR33604">
    <property type="entry name" value="OSJNBA0004B13.7 PROTEIN"/>
    <property type="match status" value="1"/>
</dbReference>
<dbReference type="PANTHER" id="PTHR33604:SF1">
    <property type="entry name" value="GLYCOSYLTRANSFERASE FAMILY PROTEIN 2"/>
    <property type="match status" value="1"/>
</dbReference>
<dbReference type="Gene3D" id="3.90.550.10">
    <property type="entry name" value="Spore Coat Polysaccharide Biosynthesis Protein SpsA, Chain A"/>
    <property type="match status" value="1"/>
</dbReference>
<protein>
    <submittedName>
        <fullName evidence="2">Uncharacterized protein</fullName>
    </submittedName>
</protein>
<dbReference type="InterPro" id="IPR029044">
    <property type="entry name" value="Nucleotide-diphossugar_trans"/>
</dbReference>
<feature type="transmembrane region" description="Helical" evidence="1">
    <location>
        <begin position="20"/>
        <end position="40"/>
    </location>
</feature>
<keyword evidence="1" id="KW-0812">Transmembrane</keyword>
<keyword evidence="1" id="KW-0472">Membrane</keyword>
<dbReference type="Gramene" id="TVU39466">
    <property type="protein sequence ID" value="TVU39466"/>
    <property type="gene ID" value="EJB05_12886"/>
</dbReference>
<keyword evidence="3" id="KW-1185">Reference proteome</keyword>
<reference evidence="2 3" key="1">
    <citation type="journal article" date="2019" name="Sci. Rep.">
        <title>A high-quality genome of Eragrostis curvula grass provides insights into Poaceae evolution and supports new strategies to enhance forage quality.</title>
        <authorList>
            <person name="Carballo J."/>
            <person name="Santos B.A.C.M."/>
            <person name="Zappacosta D."/>
            <person name="Garbus I."/>
            <person name="Selva J.P."/>
            <person name="Gallo C.A."/>
            <person name="Diaz A."/>
            <person name="Albertini E."/>
            <person name="Caccamo M."/>
            <person name="Echenique V."/>
        </authorList>
    </citation>
    <scope>NUCLEOTIDE SEQUENCE [LARGE SCALE GENOMIC DNA]</scope>
    <source>
        <strain evidence="3">cv. Victoria</strain>
        <tissue evidence="2">Leaf</tissue>
    </source>
</reference>
<organism evidence="2 3">
    <name type="scientific">Eragrostis curvula</name>
    <name type="common">weeping love grass</name>
    <dbReference type="NCBI Taxonomy" id="38414"/>
    <lineage>
        <taxon>Eukaryota</taxon>
        <taxon>Viridiplantae</taxon>
        <taxon>Streptophyta</taxon>
        <taxon>Embryophyta</taxon>
        <taxon>Tracheophyta</taxon>
        <taxon>Spermatophyta</taxon>
        <taxon>Magnoliopsida</taxon>
        <taxon>Liliopsida</taxon>
        <taxon>Poales</taxon>
        <taxon>Poaceae</taxon>
        <taxon>PACMAD clade</taxon>
        <taxon>Chloridoideae</taxon>
        <taxon>Eragrostideae</taxon>
        <taxon>Eragrostidinae</taxon>
        <taxon>Eragrostis</taxon>
    </lineage>
</organism>
<keyword evidence="1" id="KW-1133">Transmembrane helix</keyword>
<dbReference type="CDD" id="cd00761">
    <property type="entry name" value="Glyco_tranf_GTA_type"/>
    <property type="match status" value="1"/>
</dbReference>
<name>A0A5J9VV20_9POAL</name>
<dbReference type="OrthoDB" id="2020070at2759"/>
<sequence length="524" mass="58735">MIGDHATGKRGGARYKGARACFQFGFVTFAVVVLYMSPYADLRFGIKPPGLAWGRKKLSPAEVCEHEMSSSSVKSEQARQKPPVDELLRMRSWWPSSSSVTSSSNSSMMRSPRVTVILNHFKRGTLRAQLEQLRRQTLPFHRVWVLSFGSPREKEASFRRVVEAYSRGRDDPRVSFVSSDYNFRYYGRFQVALQSDGADYVYVMDDDMIPGARMLEILCHVAGTDRYANAALGSIGRILPFQQAADRTFPSYRTMFRSKEAGLYLPYKPYNISVDRVVQVDLLCSSWFLPAGLVKTLFVETPPTFMTGEDLHLSHMLQKYAGAGSFVLPVDAADRATWGDTDHRLAYVHTTTATSKDMVRARDDQWWRALASGYVTRWAAMHPQKVDAVLYAHTLGEVRALAPLLRKFRANEDGRRRTAYLVVSGVRRCTCEEAARLLGWPEAVCKERRFNILDLGVGSGGVEGPAVLQAVYVGMRGIVRTHNPSVVVALDDVDSKVKEALRMAAGEDNRTSQLVMLPRCSVSM</sequence>
<gene>
    <name evidence="2" type="ORF">EJB05_12886</name>
</gene>
<proteinExistence type="predicted"/>
<evidence type="ECO:0000313" key="3">
    <source>
        <dbReference type="Proteomes" id="UP000324897"/>
    </source>
</evidence>
<evidence type="ECO:0000313" key="2">
    <source>
        <dbReference type="EMBL" id="TVU39466.1"/>
    </source>
</evidence>
<comment type="caution">
    <text evidence="2">The sequence shown here is derived from an EMBL/GenBank/DDBJ whole genome shotgun (WGS) entry which is preliminary data.</text>
</comment>
<dbReference type="Proteomes" id="UP000324897">
    <property type="component" value="Chromosome 4"/>
</dbReference>
<accession>A0A5J9VV20</accession>
<dbReference type="EMBL" id="RWGY01000007">
    <property type="protein sequence ID" value="TVU39466.1"/>
    <property type="molecule type" value="Genomic_DNA"/>
</dbReference>
<evidence type="ECO:0000256" key="1">
    <source>
        <dbReference type="SAM" id="Phobius"/>
    </source>
</evidence>
<dbReference type="AlphaFoldDB" id="A0A5J9VV20"/>
<dbReference type="SUPFAM" id="SSF53448">
    <property type="entry name" value="Nucleotide-diphospho-sugar transferases"/>
    <property type="match status" value="1"/>
</dbReference>